<feature type="chain" id="PRO_5043643926" description="Porin" evidence="2">
    <location>
        <begin position="24"/>
        <end position="366"/>
    </location>
</feature>
<proteinExistence type="predicted"/>
<dbReference type="PROSITE" id="PS51257">
    <property type="entry name" value="PROKAR_LIPOPROTEIN"/>
    <property type="match status" value="1"/>
</dbReference>
<keyword evidence="2" id="KW-0732">Signal</keyword>
<evidence type="ECO:0000256" key="1">
    <source>
        <dbReference type="SAM" id="MobiDB-lite"/>
    </source>
</evidence>
<keyword evidence="4" id="KW-1185">Reference proteome</keyword>
<dbReference type="Proteomes" id="UP000613768">
    <property type="component" value="Unassembled WGS sequence"/>
</dbReference>
<dbReference type="SUPFAM" id="SSF56935">
    <property type="entry name" value="Porins"/>
    <property type="match status" value="1"/>
</dbReference>
<evidence type="ECO:0008006" key="5">
    <source>
        <dbReference type="Google" id="ProtNLM"/>
    </source>
</evidence>
<dbReference type="EMBL" id="JACYTR010000060">
    <property type="protein sequence ID" value="MBD8527674.1"/>
    <property type="molecule type" value="Genomic_DNA"/>
</dbReference>
<evidence type="ECO:0000313" key="4">
    <source>
        <dbReference type="Proteomes" id="UP000613768"/>
    </source>
</evidence>
<organism evidence="3 4">
    <name type="scientific">Pseudomarimonas arenosa</name>
    <dbReference type="NCBI Taxonomy" id="2774145"/>
    <lineage>
        <taxon>Bacteria</taxon>
        <taxon>Pseudomonadati</taxon>
        <taxon>Pseudomonadota</taxon>
        <taxon>Gammaproteobacteria</taxon>
        <taxon>Lysobacterales</taxon>
        <taxon>Lysobacteraceae</taxon>
        <taxon>Pseudomarimonas</taxon>
    </lineage>
</organism>
<feature type="compositionally biased region" description="Basic and acidic residues" evidence="1">
    <location>
        <begin position="97"/>
        <end position="108"/>
    </location>
</feature>
<comment type="caution">
    <text evidence="3">The sequence shown here is derived from an EMBL/GenBank/DDBJ whole genome shotgun (WGS) entry which is preliminary data.</text>
</comment>
<name>A0AAW3ZQA7_9GAMM</name>
<dbReference type="AlphaFoldDB" id="A0AAW3ZQA7"/>
<sequence length="366" mass="41404">MIRQACSAALIAFGLTVSCSASAQTVDPLLQQAELEAQPVETAWTYVGDFAARVENTSGFASRDDIDRQRGRLRAGLRGEGERWSFTATGKAGAGTDDNRDNRRNLDNEKSNGVGLDEFWLGWRTSERFEWRLGKQPLPAATTPLTWDTDLRPIGVALVASQPSGDFNRWSLNTGYFAPNHLYEDNSRLALIQAGWHFQEGAPFSAEARVGWWKYSDLERLTREGLARSNRTQGNVLLSDFELLNVQLAATWQWQHNPLELRLDMVRNLDSPSDDDGARFSAIYGRSDLPQNWEIAVAYQRIGRDAVMAAFNADDWWFHSAARGIMPWVAYGIDETWSLQLSGFYERADGQREHITRLLLDLRARW</sequence>
<reference evidence="3 4" key="1">
    <citation type="submission" date="2020-09" db="EMBL/GenBank/DDBJ databases">
        <title>Pseudoxanthomonas sp. CAU 1598 isolated from sand of Yaerae Beach.</title>
        <authorList>
            <person name="Kim W."/>
        </authorList>
    </citation>
    <scope>NUCLEOTIDE SEQUENCE [LARGE SCALE GENOMIC DNA]</scope>
    <source>
        <strain evidence="3 4">CAU 1598</strain>
    </source>
</reference>
<protein>
    <recommendedName>
        <fullName evidence="5">Porin</fullName>
    </recommendedName>
</protein>
<gene>
    <name evidence="3" type="ORF">IFO71_18160</name>
</gene>
<feature type="signal peptide" evidence="2">
    <location>
        <begin position="1"/>
        <end position="23"/>
    </location>
</feature>
<evidence type="ECO:0000256" key="2">
    <source>
        <dbReference type="SAM" id="SignalP"/>
    </source>
</evidence>
<accession>A0AAW3ZQA7</accession>
<evidence type="ECO:0000313" key="3">
    <source>
        <dbReference type="EMBL" id="MBD8527674.1"/>
    </source>
</evidence>
<dbReference type="RefSeq" id="WP_192031094.1">
    <property type="nucleotide sequence ID" value="NZ_JACYTR010000060.1"/>
</dbReference>
<feature type="region of interest" description="Disordered" evidence="1">
    <location>
        <begin position="86"/>
        <end position="108"/>
    </location>
</feature>